<evidence type="ECO:0000313" key="3">
    <source>
        <dbReference type="Proteomes" id="UP000095455"/>
    </source>
</evidence>
<organism evidence="1 4">
    <name type="scientific">Parabacteroides distasonis</name>
    <dbReference type="NCBI Taxonomy" id="823"/>
    <lineage>
        <taxon>Bacteria</taxon>
        <taxon>Pseudomonadati</taxon>
        <taxon>Bacteroidota</taxon>
        <taxon>Bacteroidia</taxon>
        <taxon>Bacteroidales</taxon>
        <taxon>Tannerellaceae</taxon>
        <taxon>Parabacteroides</taxon>
    </lineage>
</organism>
<dbReference type="EMBL" id="CYXP01000008">
    <property type="protein sequence ID" value="CUN27663.1"/>
    <property type="molecule type" value="Genomic_DNA"/>
</dbReference>
<evidence type="ECO:0000313" key="1">
    <source>
        <dbReference type="EMBL" id="CUN27663.1"/>
    </source>
</evidence>
<dbReference type="InterPro" id="IPR007339">
    <property type="entry name" value="RclC-like"/>
</dbReference>
<dbReference type="Pfam" id="PF04224">
    <property type="entry name" value="DUF417"/>
    <property type="match status" value="1"/>
</dbReference>
<name>A0A173VKF0_PARDI</name>
<proteinExistence type="predicted"/>
<reference evidence="3 4" key="1">
    <citation type="submission" date="2015-09" db="EMBL/GenBank/DDBJ databases">
        <authorList>
            <consortium name="Pathogen Informatics"/>
        </authorList>
    </citation>
    <scope>NUCLEOTIDE SEQUENCE [LARGE SCALE GENOMIC DNA]</scope>
    <source>
        <strain evidence="2 3">2789STDY5608822</strain>
        <strain evidence="1 4">2789STDY5608872</strain>
    </source>
</reference>
<sequence>MNKNMKSIISFFKFTPTEAAGIKPLVENHFLLFWLYNIMDLIPSR</sequence>
<dbReference type="RefSeq" id="WP_005854511.1">
    <property type="nucleotide sequence ID" value="NZ_CACRUW010000009.1"/>
</dbReference>
<gene>
    <name evidence="2" type="ORF">ERS852380_02359</name>
    <name evidence="1" type="ORF">ERS852429_03156</name>
</gene>
<dbReference type="EMBL" id="CYYK01000008">
    <property type="protein sequence ID" value="CUO46995.1"/>
    <property type="molecule type" value="Genomic_DNA"/>
</dbReference>
<accession>A0A173VKF0</accession>
<dbReference type="Proteomes" id="UP000095591">
    <property type="component" value="Unassembled WGS sequence"/>
</dbReference>
<dbReference type="Proteomes" id="UP000095455">
    <property type="component" value="Unassembled WGS sequence"/>
</dbReference>
<evidence type="ECO:0000313" key="2">
    <source>
        <dbReference type="EMBL" id="CUO46995.1"/>
    </source>
</evidence>
<evidence type="ECO:0000313" key="4">
    <source>
        <dbReference type="Proteomes" id="UP000095591"/>
    </source>
</evidence>
<dbReference type="AlphaFoldDB" id="A0A173VKF0"/>
<protein>
    <submittedName>
        <fullName evidence="1">Predicted membrane protein</fullName>
    </submittedName>
</protein>